<dbReference type="EMBL" id="QGNW01001367">
    <property type="protein sequence ID" value="RVW43785.1"/>
    <property type="molecule type" value="Genomic_DNA"/>
</dbReference>
<reference evidence="2 3" key="1">
    <citation type="journal article" date="2018" name="PLoS Genet.">
        <title>Population sequencing reveals clonal diversity and ancestral inbreeding in the grapevine cultivar Chardonnay.</title>
        <authorList>
            <person name="Roach M.J."/>
            <person name="Johnson D.L."/>
            <person name="Bohlmann J."/>
            <person name="van Vuuren H.J."/>
            <person name="Jones S.J."/>
            <person name="Pretorius I.S."/>
            <person name="Schmidt S.A."/>
            <person name="Borneman A.R."/>
        </authorList>
    </citation>
    <scope>NUCLEOTIDE SEQUENCE [LARGE SCALE GENOMIC DNA]</scope>
    <source>
        <strain evidence="3">cv. Chardonnay</strain>
        <tissue evidence="2">Leaf</tissue>
    </source>
</reference>
<protein>
    <submittedName>
        <fullName evidence="2">Translocase of chloroplast 90, chloroplastic</fullName>
    </submittedName>
</protein>
<feature type="domain" description="Translocase of chloroplast 159/132 membrane anchor" evidence="1">
    <location>
        <begin position="1"/>
        <end position="66"/>
    </location>
</feature>
<evidence type="ECO:0000259" key="1">
    <source>
        <dbReference type="Pfam" id="PF11886"/>
    </source>
</evidence>
<proteinExistence type="predicted"/>
<evidence type="ECO:0000313" key="3">
    <source>
        <dbReference type="Proteomes" id="UP000288805"/>
    </source>
</evidence>
<comment type="caution">
    <text evidence="2">The sequence shown here is derived from an EMBL/GenBank/DDBJ whole genome shotgun (WGS) entry which is preliminary data.</text>
</comment>
<dbReference type="AlphaFoldDB" id="A0A438E7M6"/>
<dbReference type="Proteomes" id="UP000288805">
    <property type="component" value="Unassembled WGS sequence"/>
</dbReference>
<organism evidence="2 3">
    <name type="scientific">Vitis vinifera</name>
    <name type="common">Grape</name>
    <dbReference type="NCBI Taxonomy" id="29760"/>
    <lineage>
        <taxon>Eukaryota</taxon>
        <taxon>Viridiplantae</taxon>
        <taxon>Streptophyta</taxon>
        <taxon>Embryophyta</taxon>
        <taxon>Tracheophyta</taxon>
        <taxon>Spermatophyta</taxon>
        <taxon>Magnoliopsida</taxon>
        <taxon>eudicotyledons</taxon>
        <taxon>Gunneridae</taxon>
        <taxon>Pentapetalae</taxon>
        <taxon>rosids</taxon>
        <taxon>Vitales</taxon>
        <taxon>Vitaceae</taxon>
        <taxon>Viteae</taxon>
        <taxon>Vitis</taxon>
    </lineage>
</organism>
<dbReference type="Pfam" id="PF11886">
    <property type="entry name" value="TOC159_MAD"/>
    <property type="match status" value="1"/>
</dbReference>
<accession>A0A438E7M6</accession>
<dbReference type="InterPro" id="IPR024283">
    <property type="entry name" value="TOC159_MAD"/>
</dbReference>
<sequence length="71" mass="7674">MALLSLNKEMVMSGSIQSDFRSSRGTRMSINANLNSRKMGQICIKTSSSEHMEIALVAFFSISGAVAEKSS</sequence>
<evidence type="ECO:0000313" key="2">
    <source>
        <dbReference type="EMBL" id="RVW43785.1"/>
    </source>
</evidence>
<gene>
    <name evidence="2" type="primary">TOC90_1</name>
    <name evidence="2" type="ORF">CK203_074037</name>
</gene>
<name>A0A438E7M6_VITVI</name>